<dbReference type="Proteomes" id="UP000507470">
    <property type="component" value="Unassembled WGS sequence"/>
</dbReference>
<feature type="compositionally biased region" description="Acidic residues" evidence="1">
    <location>
        <begin position="126"/>
        <end position="144"/>
    </location>
</feature>
<accession>A0A6J8DLK4</accession>
<evidence type="ECO:0008006" key="4">
    <source>
        <dbReference type="Google" id="ProtNLM"/>
    </source>
</evidence>
<dbReference type="AlphaFoldDB" id="A0A6J8DLK4"/>
<feature type="region of interest" description="Disordered" evidence="1">
    <location>
        <begin position="120"/>
        <end position="144"/>
    </location>
</feature>
<protein>
    <recommendedName>
        <fullName evidence="4">MULE transposase domain-containing protein</fullName>
    </recommendedName>
</protein>
<gene>
    <name evidence="2" type="ORF">MCOR_42736</name>
</gene>
<organism evidence="2 3">
    <name type="scientific">Mytilus coruscus</name>
    <name type="common">Sea mussel</name>
    <dbReference type="NCBI Taxonomy" id="42192"/>
    <lineage>
        <taxon>Eukaryota</taxon>
        <taxon>Metazoa</taxon>
        <taxon>Spiralia</taxon>
        <taxon>Lophotrochozoa</taxon>
        <taxon>Mollusca</taxon>
        <taxon>Bivalvia</taxon>
        <taxon>Autobranchia</taxon>
        <taxon>Pteriomorphia</taxon>
        <taxon>Mytilida</taxon>
        <taxon>Mytiloidea</taxon>
        <taxon>Mytilidae</taxon>
        <taxon>Mytilinae</taxon>
        <taxon>Mytilus</taxon>
    </lineage>
</organism>
<dbReference type="OrthoDB" id="5791190at2759"/>
<evidence type="ECO:0000313" key="3">
    <source>
        <dbReference type="Proteomes" id="UP000507470"/>
    </source>
</evidence>
<evidence type="ECO:0000256" key="1">
    <source>
        <dbReference type="SAM" id="MobiDB-lite"/>
    </source>
</evidence>
<keyword evidence="3" id="KW-1185">Reference proteome</keyword>
<name>A0A6J8DLK4_MYTCO</name>
<sequence>MGDYNLPEINWDSWNSPGDSTESNEYKFLENLQDNFLFQHVTKPTRSRELYKNRPDANDIFILSPSFEESVLDCSRPAAYSSIWTMIAASDALDKTIDLSPNSSINRDVDEQLHCYTNSSNVLSDANDDDNIEEPVADSDNDDYPVADGVNSLPLGQVVWTALEPQPPQSDVITMHRYETVLKSNSAFKKHVSWFSSTSDTTLSDIALYEYQGTYVINSDNKVRTHPNIIRQVQSEFSDKKPKEIFLQMNQDNSMTAPHDTKQIKNAKYRQRKANQPSNSNNIADEILEVLSMLNDHPFVQQVIHKKEQVPSILCYTEKQMTDFKMFLARSDGAVGVDRTFNLGSFFVTALVYKHHRVVKKTTKDHPIFIGPMLLHKDASYKTYYTFFSHLASEFKINSLELRIPEELIFGSDDEKAMTNAIRDAFPSATRLLCSKHLKDNLKHYLQNKIGVDVKERNEIMDNIFGKDGVVNANNTVDFEDKSNTFKDQIVLYPKLAKYFTDNLKPRIKAFVNEPRRKNKDKSEKLWTNNNAESINHVFKVAIKWKPQSTPELIKNSTTVCWYNLYT</sequence>
<reference evidence="2 3" key="1">
    <citation type="submission" date="2020-06" db="EMBL/GenBank/DDBJ databases">
        <authorList>
            <person name="Li R."/>
            <person name="Bekaert M."/>
        </authorList>
    </citation>
    <scope>NUCLEOTIDE SEQUENCE [LARGE SCALE GENOMIC DNA]</scope>
    <source>
        <strain evidence="3">wild</strain>
    </source>
</reference>
<proteinExistence type="predicted"/>
<dbReference type="EMBL" id="CACVKT020007643">
    <property type="protein sequence ID" value="CAC5409448.1"/>
    <property type="molecule type" value="Genomic_DNA"/>
</dbReference>
<evidence type="ECO:0000313" key="2">
    <source>
        <dbReference type="EMBL" id="CAC5409448.1"/>
    </source>
</evidence>